<dbReference type="EMBL" id="CDSF01000116">
    <property type="protein sequence ID" value="CEP01701.1"/>
    <property type="molecule type" value="Genomic_DNA"/>
</dbReference>
<dbReference type="AlphaFoldDB" id="A0A0G4J386"/>
<gene>
    <name evidence="6" type="ORF">PBRA_008643</name>
</gene>
<keyword evidence="3" id="KW-0648">Protein biosynthesis</keyword>
<name>A0A0G4J386_PLABS</name>
<feature type="domain" description="Eukaryotic translation initiation factor 3 subunit C N-terminal" evidence="5">
    <location>
        <begin position="44"/>
        <end position="404"/>
    </location>
</feature>
<dbReference type="InterPro" id="IPR008905">
    <property type="entry name" value="EIF3C_N_dom"/>
</dbReference>
<organism evidence="6 7">
    <name type="scientific">Plasmodiophora brassicae</name>
    <name type="common">Clubroot disease agent</name>
    <dbReference type="NCBI Taxonomy" id="37360"/>
    <lineage>
        <taxon>Eukaryota</taxon>
        <taxon>Sar</taxon>
        <taxon>Rhizaria</taxon>
        <taxon>Endomyxa</taxon>
        <taxon>Phytomyxea</taxon>
        <taxon>Plasmodiophorida</taxon>
        <taxon>Plasmodiophoridae</taxon>
        <taxon>Plasmodiophora</taxon>
    </lineage>
</organism>
<evidence type="ECO:0000256" key="3">
    <source>
        <dbReference type="ARBA" id="ARBA00022917"/>
    </source>
</evidence>
<dbReference type="GO" id="GO:0003743">
    <property type="term" value="F:translation initiation factor activity"/>
    <property type="evidence" value="ECO:0007669"/>
    <property type="project" value="UniProtKB-KW"/>
</dbReference>
<reference evidence="6 7" key="1">
    <citation type="submission" date="2015-02" db="EMBL/GenBank/DDBJ databases">
        <authorList>
            <person name="Chooi Y.-H."/>
        </authorList>
    </citation>
    <scope>NUCLEOTIDE SEQUENCE [LARGE SCALE GENOMIC DNA]</scope>
    <source>
        <strain evidence="6">E3</strain>
    </source>
</reference>
<feature type="compositionally biased region" description="Low complexity" evidence="4">
    <location>
        <begin position="16"/>
        <end position="40"/>
    </location>
</feature>
<keyword evidence="1" id="KW-0963">Cytoplasm</keyword>
<evidence type="ECO:0000256" key="2">
    <source>
        <dbReference type="ARBA" id="ARBA00022540"/>
    </source>
</evidence>
<evidence type="ECO:0000256" key="1">
    <source>
        <dbReference type="ARBA" id="ARBA00022490"/>
    </source>
</evidence>
<keyword evidence="2" id="KW-0396">Initiation factor</keyword>
<dbReference type="GO" id="GO:0031369">
    <property type="term" value="F:translation initiation factor binding"/>
    <property type="evidence" value="ECO:0007669"/>
    <property type="project" value="InterPro"/>
</dbReference>
<proteinExistence type="predicted"/>
<dbReference type="STRING" id="37360.A0A0G4J386"/>
<feature type="region of interest" description="Disordered" evidence="4">
    <location>
        <begin position="260"/>
        <end position="291"/>
    </location>
</feature>
<evidence type="ECO:0000256" key="4">
    <source>
        <dbReference type="SAM" id="MobiDB-lite"/>
    </source>
</evidence>
<evidence type="ECO:0000313" key="7">
    <source>
        <dbReference type="Proteomes" id="UP000039324"/>
    </source>
</evidence>
<protein>
    <recommendedName>
        <fullName evidence="5">Eukaryotic translation initiation factor 3 subunit C N-terminal domain-containing protein</fullName>
    </recommendedName>
</protein>
<sequence length="816" mass="90526">MSRFFATRASDDESDSSSSSSAAGMGGQMQMRDQQQQSAMLLYDSSSSEEEKRVVRSARDKQSEAMTATIRALRNSMKIDDWANVLKAFEAANRLIEKARPKTQKEGIPRQYIRMLCDLEDAVNAAVSDRDARKQLSGPNSRAVNVLKQKMRKHNRQFEALINEYRASPDQGGDQFASSASDEETGSSSEDASEEERSEGESEGEPGSDDQDDDKAFDDDDDEFDFESDDDASASSASSDSDIDLSHPAMSRAYWVKKTKDDEEEMTKEDRRRLRQKKASTTGGTKASRALAKAGATAEAAKEIEFTPELIQQKLMLIQSSRGKRGADRHAAVKELKVLASKASSVPALIKVKITLLSAMFDINFNSGTHMQVSLWHHACDTLLDILDTLDDNPNVLLIEDADVDETVFAVDANDKEAVARAESITAMQASATATALSVVEAGGAFIPEVRHKRDDGLEYVAGNVYSFAARLSDEYVASLQNLDPHTQEYLDRLGDEPRLLQLLGRAHDYYGRARVGDQHRRTCTALLALLRVELLYTKYEPALDAHRDGGEGDAVRSRARLIDDVLHGDPRLLLHRLCALLYAYGDARGKARAVLCTAYHHAMHGEFHAARDLILMSHVHDTIGQADVSTQILYNRALAMLSVCAFRQGLMGDALSLIADLYGTGRIRELLAQGTGQTRWGQDRDTEQEKLERRRQMPYHVHLSLDLLESVHLVSAMILEVPNLAVHAADDKRHVISKNFRRVWDAFHKNAFNGPPENTRDYVIAAAVALSDGDWRAAYDHLLQLKCWALIPHAAKAQAVLRAQVQVTGLQTWLL</sequence>
<dbReference type="OrthoDB" id="29647at2759"/>
<dbReference type="PANTHER" id="PTHR13937">
    <property type="entry name" value="EUKARYOTIC TRANSLATION INITATION FACTOR 3, SUBUNIT 8 EIF3S8 -RELATED"/>
    <property type="match status" value="1"/>
</dbReference>
<dbReference type="Pfam" id="PF05470">
    <property type="entry name" value="eIF-3c_N"/>
    <property type="match status" value="2"/>
</dbReference>
<keyword evidence="7" id="KW-1185">Reference proteome</keyword>
<evidence type="ECO:0000313" key="6">
    <source>
        <dbReference type="EMBL" id="CEP01701.1"/>
    </source>
</evidence>
<dbReference type="OMA" id="FRCGLIK"/>
<dbReference type="PANTHER" id="PTHR13937:SF0">
    <property type="entry name" value="EUKARYOTIC TRANSLATION INITIATION FACTOR 3 SUBUNIT C-RELATED"/>
    <property type="match status" value="1"/>
</dbReference>
<evidence type="ECO:0000259" key="5">
    <source>
        <dbReference type="Pfam" id="PF05470"/>
    </source>
</evidence>
<dbReference type="InterPro" id="IPR027516">
    <property type="entry name" value="EIF3C"/>
</dbReference>
<feature type="domain" description="Eukaryotic translation initiation factor 3 subunit C N-terminal" evidence="5">
    <location>
        <begin position="452"/>
        <end position="730"/>
    </location>
</feature>
<dbReference type="Proteomes" id="UP000039324">
    <property type="component" value="Unassembled WGS sequence"/>
</dbReference>
<feature type="region of interest" description="Disordered" evidence="4">
    <location>
        <begin position="130"/>
        <end position="150"/>
    </location>
</feature>
<dbReference type="GO" id="GO:0005852">
    <property type="term" value="C:eukaryotic translation initiation factor 3 complex"/>
    <property type="evidence" value="ECO:0007669"/>
    <property type="project" value="InterPro"/>
</dbReference>
<feature type="region of interest" description="Disordered" evidence="4">
    <location>
        <begin position="1"/>
        <end position="65"/>
    </location>
</feature>
<feature type="region of interest" description="Disordered" evidence="4">
    <location>
        <begin position="166"/>
        <end position="245"/>
    </location>
</feature>
<feature type="compositionally biased region" description="Basic and acidic residues" evidence="4">
    <location>
        <begin position="49"/>
        <end position="63"/>
    </location>
</feature>
<feature type="non-terminal residue" evidence="6">
    <location>
        <position position="816"/>
    </location>
</feature>
<accession>A0A0G4J386</accession>
<dbReference type="GO" id="GO:0003723">
    <property type="term" value="F:RNA binding"/>
    <property type="evidence" value="ECO:0007669"/>
    <property type="project" value="InterPro"/>
</dbReference>
<feature type="compositionally biased region" description="Acidic residues" evidence="4">
    <location>
        <begin position="181"/>
        <end position="232"/>
    </location>
</feature>